<dbReference type="InterPro" id="IPR010852">
    <property type="entry name" value="ABATE"/>
</dbReference>
<organism evidence="2 3">
    <name type="scientific">Saccharopolyspora karakumensis</name>
    <dbReference type="NCBI Taxonomy" id="2530386"/>
    <lineage>
        <taxon>Bacteria</taxon>
        <taxon>Bacillati</taxon>
        <taxon>Actinomycetota</taxon>
        <taxon>Actinomycetes</taxon>
        <taxon>Pseudonocardiales</taxon>
        <taxon>Pseudonocardiaceae</taxon>
        <taxon>Saccharopolyspora</taxon>
    </lineage>
</organism>
<dbReference type="Gene3D" id="1.10.3300.10">
    <property type="entry name" value="Jann2411-like domain"/>
    <property type="match status" value="1"/>
</dbReference>
<dbReference type="Pfam" id="PF11706">
    <property type="entry name" value="zf-CGNR"/>
    <property type="match status" value="1"/>
</dbReference>
<evidence type="ECO:0000259" key="1">
    <source>
        <dbReference type="Pfam" id="PF11706"/>
    </source>
</evidence>
<name>A0A4R5C6U6_9PSEU</name>
<protein>
    <submittedName>
        <fullName evidence="2">CGNR zinc finger domain-containing protein</fullName>
    </submittedName>
</protein>
<evidence type="ECO:0000313" key="2">
    <source>
        <dbReference type="EMBL" id="TDD92724.1"/>
    </source>
</evidence>
<keyword evidence="3" id="KW-1185">Reference proteome</keyword>
<dbReference type="InterPro" id="IPR021005">
    <property type="entry name" value="Znf_CGNR"/>
</dbReference>
<dbReference type="PANTHER" id="PTHR35525:SF3">
    <property type="entry name" value="BLL6575 PROTEIN"/>
    <property type="match status" value="1"/>
</dbReference>
<evidence type="ECO:0000313" key="3">
    <source>
        <dbReference type="Proteomes" id="UP000294723"/>
    </source>
</evidence>
<dbReference type="AlphaFoldDB" id="A0A4R5C6U6"/>
<proteinExistence type="predicted"/>
<dbReference type="RefSeq" id="WP_132680482.1">
    <property type="nucleotide sequence ID" value="NZ_SMLA01000002.1"/>
</dbReference>
<dbReference type="EMBL" id="SMLA01000002">
    <property type="protein sequence ID" value="TDD92724.1"/>
    <property type="molecule type" value="Genomic_DNA"/>
</dbReference>
<sequence>MPAVPALDMPSVVEFVNEYAGLPRAAADELEAPYPDAIEILAWPRHLPIPDADDLVATANATFRVFSSAQDGRAFQELNDLLRSARPLPVASETGLRWTVEAANEVLPAALATCILQWLLNHQQARLGTCHGAKCVDAYADASPAGKRRFCSSTCLNRHKVAAYRLRAKSNPGTEEN</sequence>
<dbReference type="InterPro" id="IPR023286">
    <property type="entry name" value="ABATE_dom_sf"/>
</dbReference>
<feature type="domain" description="Zinc finger CGNR" evidence="1">
    <location>
        <begin position="126"/>
        <end position="167"/>
    </location>
</feature>
<comment type="caution">
    <text evidence="2">The sequence shown here is derived from an EMBL/GenBank/DDBJ whole genome shotgun (WGS) entry which is preliminary data.</text>
</comment>
<gene>
    <name evidence="2" type="ORF">E1202_01705</name>
</gene>
<dbReference type="PANTHER" id="PTHR35525">
    <property type="entry name" value="BLL6575 PROTEIN"/>
    <property type="match status" value="1"/>
</dbReference>
<dbReference type="SUPFAM" id="SSF160904">
    <property type="entry name" value="Jann2411-like"/>
    <property type="match status" value="1"/>
</dbReference>
<dbReference type="Proteomes" id="UP000294723">
    <property type="component" value="Unassembled WGS sequence"/>
</dbReference>
<accession>A0A4R5C6U6</accession>
<reference evidence="2 3" key="1">
    <citation type="submission" date="2019-03" db="EMBL/GenBank/DDBJ databases">
        <title>Draft genome sequences of novel Actinobacteria.</title>
        <authorList>
            <person name="Sahin N."/>
            <person name="Ay H."/>
            <person name="Saygin H."/>
        </authorList>
    </citation>
    <scope>NUCLEOTIDE SEQUENCE [LARGE SCALE GENOMIC DNA]</scope>
    <source>
        <strain evidence="2 3">5K548</strain>
    </source>
</reference>